<comment type="caution">
    <text evidence="2">The sequence shown here is derived from an EMBL/GenBank/DDBJ whole genome shotgun (WGS) entry which is preliminary data.</text>
</comment>
<proteinExistence type="predicted"/>
<feature type="region of interest" description="Disordered" evidence="1">
    <location>
        <begin position="287"/>
        <end position="347"/>
    </location>
</feature>
<evidence type="ECO:0000256" key="1">
    <source>
        <dbReference type="SAM" id="MobiDB-lite"/>
    </source>
</evidence>
<feature type="region of interest" description="Disordered" evidence="1">
    <location>
        <begin position="248"/>
        <end position="272"/>
    </location>
</feature>
<evidence type="ECO:0000313" key="2">
    <source>
        <dbReference type="EMBL" id="KAK7542095.1"/>
    </source>
</evidence>
<feature type="compositionally biased region" description="Basic residues" evidence="1">
    <location>
        <begin position="505"/>
        <end position="514"/>
    </location>
</feature>
<dbReference type="GeneID" id="92027316"/>
<feature type="compositionally biased region" description="Acidic residues" evidence="1">
    <location>
        <begin position="399"/>
        <end position="410"/>
    </location>
</feature>
<feature type="compositionally biased region" description="Gly residues" evidence="1">
    <location>
        <begin position="250"/>
        <end position="270"/>
    </location>
</feature>
<gene>
    <name evidence="2" type="ORF">J3D65DRAFT_200280</name>
</gene>
<feature type="compositionally biased region" description="Low complexity" evidence="1">
    <location>
        <begin position="425"/>
        <end position="436"/>
    </location>
</feature>
<organism evidence="2 3">
    <name type="scientific">Phyllosticta citribraziliensis</name>
    <dbReference type="NCBI Taxonomy" id="989973"/>
    <lineage>
        <taxon>Eukaryota</taxon>
        <taxon>Fungi</taxon>
        <taxon>Dikarya</taxon>
        <taxon>Ascomycota</taxon>
        <taxon>Pezizomycotina</taxon>
        <taxon>Dothideomycetes</taxon>
        <taxon>Dothideomycetes incertae sedis</taxon>
        <taxon>Botryosphaeriales</taxon>
        <taxon>Phyllostictaceae</taxon>
        <taxon>Phyllosticta</taxon>
    </lineage>
</organism>
<name>A0ABR1M3C0_9PEZI</name>
<dbReference type="RefSeq" id="XP_066658388.1">
    <property type="nucleotide sequence ID" value="XM_066794410.1"/>
</dbReference>
<accession>A0ABR1M3C0</accession>
<feature type="region of interest" description="Disordered" evidence="1">
    <location>
        <begin position="173"/>
        <end position="225"/>
    </location>
</feature>
<feature type="compositionally biased region" description="Acidic residues" evidence="1">
    <location>
        <begin position="326"/>
        <end position="338"/>
    </location>
</feature>
<evidence type="ECO:0000313" key="3">
    <source>
        <dbReference type="Proteomes" id="UP001360953"/>
    </source>
</evidence>
<protein>
    <submittedName>
        <fullName evidence="2">Uncharacterized protein</fullName>
    </submittedName>
</protein>
<dbReference type="EMBL" id="JBBPEH010000002">
    <property type="protein sequence ID" value="KAK7542095.1"/>
    <property type="molecule type" value="Genomic_DNA"/>
</dbReference>
<dbReference type="Proteomes" id="UP001360953">
    <property type="component" value="Unassembled WGS sequence"/>
</dbReference>
<keyword evidence="3" id="KW-1185">Reference proteome</keyword>
<feature type="region of interest" description="Disordered" evidence="1">
    <location>
        <begin position="124"/>
        <end position="149"/>
    </location>
</feature>
<feature type="region of interest" description="Disordered" evidence="1">
    <location>
        <begin position="395"/>
        <end position="514"/>
    </location>
</feature>
<reference evidence="2 3" key="1">
    <citation type="submission" date="2024-04" db="EMBL/GenBank/DDBJ databases">
        <title>Phyllosticta paracitricarpa is synonymous to the EU quarantine fungus P. citricarpa based on phylogenomic analyses.</title>
        <authorList>
            <consortium name="Lawrence Berkeley National Laboratory"/>
            <person name="Van ingen-buijs V.A."/>
            <person name="Van westerhoven A.C."/>
            <person name="Haridas S."/>
            <person name="Skiadas P."/>
            <person name="Martin F."/>
            <person name="Groenewald J.Z."/>
            <person name="Crous P.W."/>
            <person name="Seidl M.F."/>
        </authorList>
    </citation>
    <scope>NUCLEOTIDE SEQUENCE [LARGE SCALE GENOMIC DNA]</scope>
    <source>
        <strain evidence="2 3">CPC 17464</strain>
    </source>
</reference>
<sequence length="514" mass="56091">MVVSARSGVDAVPWGGSVESGSVIQFGLSASVVYGWGFLSLAALSPTLCLRLSCALLALLVIAFFPTSNCAERTLTADQCCARTSCLPAPSTTPPPPVVSRRIHPLCLGLFCFSSRLLRSSSTQQRIHARTHHVDQTKPPPNQTTTKPNHHLLSKQATKHDYNHQVIKTQTTTQPVTAAMPTPPPQHPQQSSSSSPLSSLPTTSPSPPSSPSPLPRLRNYIGTHISSRNRRYSAGYLTLFRRRTRRMARSGGGSGGGGPVFEWNGGGGLGIEMDMECEGDVVVLDGSDEEEEEDDESDEEMESADEDEDEVGEEEESKQKEKEEDVGYEGCDEDDDEPKVESPATLDAWPRHIGRTRDARWLEEQRRLRLKWQRWMETMPRAADVLAAAALNKDRMDVDNDDNDDNDENADAAQDQHPQHHASTSLVDSGLGLSLPLPVPQQAYMHQQTNDSTPPPPYRLHAYSAPALNTQVAPSSGVGASLYSCPAKKRRREEVDDAGEAGLATKKKRVDMGG</sequence>
<feature type="compositionally biased region" description="Pro residues" evidence="1">
    <location>
        <begin position="204"/>
        <end position="214"/>
    </location>
</feature>
<feature type="compositionally biased region" description="Acidic residues" evidence="1">
    <location>
        <begin position="287"/>
        <end position="316"/>
    </location>
</feature>
<feature type="compositionally biased region" description="Low complexity" evidence="1">
    <location>
        <begin position="188"/>
        <end position="203"/>
    </location>
</feature>